<dbReference type="PATRIC" id="fig|1286631.3.peg.660"/>
<reference evidence="10 11" key="1">
    <citation type="journal article" date="2014" name="FEMS Microbiol. Ecol.">
        <title>Sphaerotilus natans encrusted with nanoball-shaped Fe(III) oxide minerals formed by nitrate-reducing mixotrophic Fe(II) oxidation.</title>
        <authorList>
            <person name="Park S."/>
            <person name="Kim D.H."/>
            <person name="Lee J.H."/>
            <person name="Hur H.G."/>
        </authorList>
    </citation>
    <scope>NUCLEOTIDE SEQUENCE [LARGE SCALE GENOMIC DNA]</scope>
    <source>
        <strain evidence="10 11">DSM 6575</strain>
    </source>
</reference>
<feature type="compositionally biased region" description="Low complexity" evidence="7">
    <location>
        <begin position="345"/>
        <end position="358"/>
    </location>
</feature>
<dbReference type="PANTHER" id="PTHR40074:SF4">
    <property type="entry name" value="INNER MEMBRANE PROTEIN YCFT"/>
    <property type="match status" value="1"/>
</dbReference>
<feature type="transmembrane region" description="Helical" evidence="8">
    <location>
        <begin position="215"/>
        <end position="232"/>
    </location>
</feature>
<evidence type="ECO:0000256" key="6">
    <source>
        <dbReference type="ARBA" id="ARBA00023136"/>
    </source>
</evidence>
<gene>
    <name evidence="10" type="ORF">X805_06700</name>
</gene>
<evidence type="ECO:0000256" key="4">
    <source>
        <dbReference type="ARBA" id="ARBA00022692"/>
    </source>
</evidence>
<comment type="caution">
    <text evidence="10">The sequence shown here is derived from an EMBL/GenBank/DDBJ whole genome shotgun (WGS) entry which is preliminary data.</text>
</comment>
<evidence type="ECO:0000256" key="1">
    <source>
        <dbReference type="ARBA" id="ARBA00004651"/>
    </source>
</evidence>
<feature type="region of interest" description="Disordered" evidence="7">
    <location>
        <begin position="345"/>
        <end position="368"/>
    </location>
</feature>
<sequence length="368" mass="41048">MAGQGNGNTSGGHRSRHDWVDFAKGFCIVAVVTMWVVGEMQGYVNRGEAGWLGYFAVFAKPFRMPDFFLISGLFLSRVIDRPWRHYLDTKVVHYLYFFVLWTLIVVPATWLLGHDTPASATEALTDLAWRLYDPFQMLWFVMMLSVYFVATRLLRRVPVWLLMPAALLLMLFPLQTGIYHVDRFGVYFGYFYAGHVFADRFFALADWARAHRRRAVAIVLVWALINGTLVKLQLTESILATTVLGFAGISAVVVISALVSEQRWAGLLKYLGRTSITVYLGFYLPMIVLVPLLRGSAIGQQHSLVGTLALVGCIGGAVLMAEIARRLGLGFLYERPSWARLAPARSAPASAAAAVPPVADEDERRQPA</sequence>
<keyword evidence="5 8" id="KW-1133">Transmembrane helix</keyword>
<feature type="transmembrane region" description="Helical" evidence="8">
    <location>
        <begin position="131"/>
        <end position="150"/>
    </location>
</feature>
<organism evidence="10 11">
    <name type="scientific">Sphaerotilus natans subsp. natans DSM 6575</name>
    <dbReference type="NCBI Taxonomy" id="1286631"/>
    <lineage>
        <taxon>Bacteria</taxon>
        <taxon>Pseudomonadati</taxon>
        <taxon>Pseudomonadota</taxon>
        <taxon>Betaproteobacteria</taxon>
        <taxon>Burkholderiales</taxon>
        <taxon>Sphaerotilaceae</taxon>
        <taxon>Sphaerotilus</taxon>
    </lineage>
</organism>
<dbReference type="GO" id="GO:0005886">
    <property type="term" value="C:plasma membrane"/>
    <property type="evidence" value="ECO:0007669"/>
    <property type="project" value="UniProtKB-SubCell"/>
</dbReference>
<proteinExistence type="inferred from homology"/>
<feature type="transmembrane region" description="Helical" evidence="8">
    <location>
        <begin position="184"/>
        <end position="203"/>
    </location>
</feature>
<feature type="domain" description="Acyltransferase 3" evidence="9">
    <location>
        <begin position="18"/>
        <end position="321"/>
    </location>
</feature>
<comment type="similarity">
    <text evidence="2">Belongs to the acyltransferase 3 family.</text>
</comment>
<evidence type="ECO:0000256" key="7">
    <source>
        <dbReference type="SAM" id="MobiDB-lite"/>
    </source>
</evidence>
<keyword evidence="4 8" id="KW-0812">Transmembrane</keyword>
<evidence type="ECO:0000313" key="10">
    <source>
        <dbReference type="EMBL" id="KDB53692.1"/>
    </source>
</evidence>
<accession>A0A059KQC3</accession>
<keyword evidence="3" id="KW-1003">Cell membrane</keyword>
<evidence type="ECO:0000256" key="3">
    <source>
        <dbReference type="ARBA" id="ARBA00022475"/>
    </source>
</evidence>
<evidence type="ECO:0000259" key="9">
    <source>
        <dbReference type="Pfam" id="PF01757"/>
    </source>
</evidence>
<dbReference type="InterPro" id="IPR002656">
    <property type="entry name" value="Acyl_transf_3_dom"/>
</dbReference>
<name>A0A059KQC3_9BURK</name>
<evidence type="ECO:0000256" key="8">
    <source>
        <dbReference type="SAM" id="Phobius"/>
    </source>
</evidence>
<feature type="transmembrane region" description="Helical" evidence="8">
    <location>
        <begin position="62"/>
        <end position="79"/>
    </location>
</feature>
<dbReference type="eggNOG" id="COG4763">
    <property type="taxonomic scope" value="Bacteria"/>
</dbReference>
<dbReference type="RefSeq" id="WP_076458635.1">
    <property type="nucleotide sequence ID" value="NZ_AZRA01000017.1"/>
</dbReference>
<feature type="transmembrane region" description="Helical" evidence="8">
    <location>
        <begin position="91"/>
        <end position="111"/>
    </location>
</feature>
<keyword evidence="11" id="KW-1185">Reference proteome</keyword>
<protein>
    <recommendedName>
        <fullName evidence="9">Acyltransferase 3 domain-containing protein</fullName>
    </recommendedName>
</protein>
<evidence type="ECO:0000256" key="5">
    <source>
        <dbReference type="ARBA" id="ARBA00022989"/>
    </source>
</evidence>
<dbReference type="GO" id="GO:0016413">
    <property type="term" value="F:O-acetyltransferase activity"/>
    <property type="evidence" value="ECO:0007669"/>
    <property type="project" value="TreeGrafter"/>
</dbReference>
<dbReference type="STRING" id="34103.SAMN05421778_10360"/>
<comment type="subcellular location">
    <subcellularLocation>
        <location evidence="1">Cell membrane</location>
        <topology evidence="1">Multi-pass membrane protein</topology>
    </subcellularLocation>
</comment>
<feature type="transmembrane region" description="Helical" evidence="8">
    <location>
        <begin position="22"/>
        <end position="42"/>
    </location>
</feature>
<feature type="transmembrane region" description="Helical" evidence="8">
    <location>
        <begin position="157"/>
        <end position="178"/>
    </location>
</feature>
<evidence type="ECO:0000313" key="11">
    <source>
        <dbReference type="Proteomes" id="UP000026714"/>
    </source>
</evidence>
<feature type="transmembrane region" description="Helical" evidence="8">
    <location>
        <begin position="238"/>
        <end position="259"/>
    </location>
</feature>
<dbReference type="GO" id="GO:0009246">
    <property type="term" value="P:enterobacterial common antigen biosynthetic process"/>
    <property type="evidence" value="ECO:0007669"/>
    <property type="project" value="TreeGrafter"/>
</dbReference>
<dbReference type="PANTHER" id="PTHR40074">
    <property type="entry name" value="O-ACETYLTRANSFERASE WECH"/>
    <property type="match status" value="1"/>
</dbReference>
<dbReference type="Proteomes" id="UP000026714">
    <property type="component" value="Unassembled WGS sequence"/>
</dbReference>
<evidence type="ECO:0000256" key="2">
    <source>
        <dbReference type="ARBA" id="ARBA00007400"/>
    </source>
</evidence>
<dbReference type="Pfam" id="PF01757">
    <property type="entry name" value="Acyl_transf_3"/>
    <property type="match status" value="1"/>
</dbReference>
<feature type="transmembrane region" description="Helical" evidence="8">
    <location>
        <begin position="271"/>
        <end position="292"/>
    </location>
</feature>
<dbReference type="AlphaFoldDB" id="A0A059KQC3"/>
<keyword evidence="6 8" id="KW-0472">Membrane</keyword>
<feature type="transmembrane region" description="Helical" evidence="8">
    <location>
        <begin position="304"/>
        <end position="324"/>
    </location>
</feature>
<dbReference type="EMBL" id="AZRA01000017">
    <property type="protein sequence ID" value="KDB53692.1"/>
    <property type="molecule type" value="Genomic_DNA"/>
</dbReference>